<gene>
    <name evidence="1" type="ORF">UMAG_00928</name>
</gene>
<protein>
    <submittedName>
        <fullName evidence="1">Uncharacterized protein</fullName>
    </submittedName>
</protein>
<dbReference type="KEGG" id="uma:UMAG_00928"/>
<dbReference type="AlphaFoldDB" id="A0A0D1E5U5"/>
<evidence type="ECO:0000313" key="2">
    <source>
        <dbReference type="Proteomes" id="UP000000561"/>
    </source>
</evidence>
<name>A0A0D1E5U5_MYCMD</name>
<accession>A0A0D1E5U5</accession>
<dbReference type="VEuPathDB" id="FungiDB:UMAG_00928"/>
<dbReference type="InterPro" id="IPR027850">
    <property type="entry name" value="DUF4504"/>
</dbReference>
<sequence length="350" mass="38227">MSKRAAIARVTGSTRAQDASAHPLLRSQAVSMLAQHLMECIGSISGRRTKPSRSACAQLAVQVLVVAAGLRRAALVDALSLTVDQASAFGTRLAALSQLPESYDLREVRLLFHAPTSQTFILSRRQSLWTDVLSLTNNVSLHPRPEQVLWVDVRLTAEHQLPSLSAPDTHGCHLIAAVHISISEDDSGDMLVVSQSHSAHNNTLLHSRNDAQLVGVALAGFLLEYGAIYCIHDLTSRFQAEQIRYEVRPFRSLEQAPIVADFAASPTNCLGMQPLILFRVMWYQASDSQFELLAFSIPQCFSSDEDTQHRRASLLKTFQARASNVSASSIFASGQIAIDTSRVTLSQVAL</sequence>
<proteinExistence type="predicted"/>
<reference evidence="1 2" key="1">
    <citation type="journal article" date="2006" name="Nature">
        <title>Insights from the genome of the biotrophic fungal plant pathogen Ustilago maydis.</title>
        <authorList>
            <person name="Kamper J."/>
            <person name="Kahmann R."/>
            <person name="Bolker M."/>
            <person name="Ma L.J."/>
            <person name="Brefort T."/>
            <person name="Saville B.J."/>
            <person name="Banuett F."/>
            <person name="Kronstad J.W."/>
            <person name="Gold S.E."/>
            <person name="Muller O."/>
            <person name="Perlin M.H."/>
            <person name="Wosten H.A."/>
            <person name="de Vries R."/>
            <person name="Ruiz-Herrera J."/>
            <person name="Reynaga-Pena C.G."/>
            <person name="Snetselaar K."/>
            <person name="McCann M."/>
            <person name="Perez-Martin J."/>
            <person name="Feldbrugge M."/>
            <person name="Basse C.W."/>
            <person name="Steinberg G."/>
            <person name="Ibeas J.I."/>
            <person name="Holloman W."/>
            <person name="Guzman P."/>
            <person name="Farman M."/>
            <person name="Stajich J.E."/>
            <person name="Sentandreu R."/>
            <person name="Gonzalez-Prieto J.M."/>
            <person name="Kennell J.C."/>
            <person name="Molina L."/>
            <person name="Schirawski J."/>
            <person name="Mendoza-Mendoza A."/>
            <person name="Greilinger D."/>
            <person name="Munch K."/>
            <person name="Rossel N."/>
            <person name="Scherer M."/>
            <person name="Vranes M."/>
            <person name="Ladendorf O."/>
            <person name="Vincon V."/>
            <person name="Fuchs U."/>
            <person name="Sandrock B."/>
            <person name="Meng S."/>
            <person name="Ho E.C."/>
            <person name="Cahill M.J."/>
            <person name="Boyce K.J."/>
            <person name="Klose J."/>
            <person name="Klosterman S.J."/>
            <person name="Deelstra H.J."/>
            <person name="Ortiz-Castellanos L."/>
            <person name="Li W."/>
            <person name="Sanchez-Alonso P."/>
            <person name="Schreier P.H."/>
            <person name="Hauser-Hahn I."/>
            <person name="Vaupel M."/>
            <person name="Koopmann E."/>
            <person name="Friedrich G."/>
            <person name="Voss H."/>
            <person name="Schluter T."/>
            <person name="Margolis J."/>
            <person name="Platt D."/>
            <person name="Swimmer C."/>
            <person name="Gnirke A."/>
            <person name="Chen F."/>
            <person name="Vysotskaia V."/>
            <person name="Mannhaupt G."/>
            <person name="Guldener U."/>
            <person name="Munsterkotter M."/>
            <person name="Haase D."/>
            <person name="Oesterheld M."/>
            <person name="Mewes H.W."/>
            <person name="Mauceli E.W."/>
            <person name="DeCaprio D."/>
            <person name="Wade C.M."/>
            <person name="Butler J."/>
            <person name="Young S."/>
            <person name="Jaffe D.B."/>
            <person name="Calvo S."/>
            <person name="Nusbaum C."/>
            <person name="Galagan J."/>
            <person name="Birren B.W."/>
        </authorList>
    </citation>
    <scope>NUCLEOTIDE SEQUENCE [LARGE SCALE GENOMIC DNA]</scope>
    <source>
        <strain evidence="2">DSM 14603 / FGSC 9021 / UM521</strain>
    </source>
</reference>
<dbReference type="PANTHER" id="PTHR31366">
    <property type="entry name" value="UPF0739 PROTEIN C1ORF74"/>
    <property type="match status" value="1"/>
</dbReference>
<keyword evidence="2" id="KW-1185">Reference proteome</keyword>
<dbReference type="GeneID" id="23562090"/>
<dbReference type="InParanoid" id="A0A0D1E5U5"/>
<evidence type="ECO:0000313" key="1">
    <source>
        <dbReference type="EMBL" id="KIS71011.1"/>
    </source>
</evidence>
<dbReference type="Proteomes" id="UP000000561">
    <property type="component" value="Chromosome 2"/>
</dbReference>
<dbReference type="EMBL" id="CM003141">
    <property type="protein sequence ID" value="KIS71011.1"/>
    <property type="molecule type" value="Genomic_DNA"/>
</dbReference>
<dbReference type="Pfam" id="PF14953">
    <property type="entry name" value="DUF4504"/>
    <property type="match status" value="1"/>
</dbReference>
<dbReference type="RefSeq" id="XP_011386934.1">
    <property type="nucleotide sequence ID" value="XM_011388632.1"/>
</dbReference>
<organism evidence="1 2">
    <name type="scientific">Mycosarcoma maydis</name>
    <name type="common">Corn smut fungus</name>
    <name type="synonym">Ustilago maydis</name>
    <dbReference type="NCBI Taxonomy" id="5270"/>
    <lineage>
        <taxon>Eukaryota</taxon>
        <taxon>Fungi</taxon>
        <taxon>Dikarya</taxon>
        <taxon>Basidiomycota</taxon>
        <taxon>Ustilaginomycotina</taxon>
        <taxon>Ustilaginomycetes</taxon>
        <taxon>Ustilaginales</taxon>
        <taxon>Ustilaginaceae</taxon>
        <taxon>Mycosarcoma</taxon>
    </lineage>
</organism>
<dbReference type="OMA" id="HLMECIG"/>
<dbReference type="eggNOG" id="ENOG502T81B">
    <property type="taxonomic scope" value="Eukaryota"/>
</dbReference>
<dbReference type="OrthoDB" id="2555096at2759"/>
<dbReference type="PANTHER" id="PTHR31366:SF2">
    <property type="entry name" value="UPF0739 PROTEIN C1ORF74"/>
    <property type="match status" value="1"/>
</dbReference>